<feature type="coiled-coil region" evidence="1">
    <location>
        <begin position="289"/>
        <end position="407"/>
    </location>
</feature>
<gene>
    <name evidence="4" type="ORF">RFI_11029</name>
</gene>
<dbReference type="SUPFAM" id="SSF49562">
    <property type="entry name" value="C2 domain (Calcium/lipid-binding domain, CaLB)"/>
    <property type="match status" value="1"/>
</dbReference>
<organism evidence="4 5">
    <name type="scientific">Reticulomyxa filosa</name>
    <dbReference type="NCBI Taxonomy" id="46433"/>
    <lineage>
        <taxon>Eukaryota</taxon>
        <taxon>Sar</taxon>
        <taxon>Rhizaria</taxon>
        <taxon>Retaria</taxon>
        <taxon>Foraminifera</taxon>
        <taxon>Monothalamids</taxon>
        <taxon>Reticulomyxidae</taxon>
        <taxon>Reticulomyxa</taxon>
    </lineage>
</organism>
<dbReference type="PANTHER" id="PTHR45615">
    <property type="entry name" value="MYOSIN HEAVY CHAIN, NON-MUSCLE"/>
    <property type="match status" value="1"/>
</dbReference>
<dbReference type="Pfam" id="PF00168">
    <property type="entry name" value="C2"/>
    <property type="match status" value="1"/>
</dbReference>
<dbReference type="InterPro" id="IPR000008">
    <property type="entry name" value="C2_dom"/>
</dbReference>
<reference evidence="4 5" key="1">
    <citation type="journal article" date="2013" name="Curr. Biol.">
        <title>The Genome of the Foraminiferan Reticulomyxa filosa.</title>
        <authorList>
            <person name="Glockner G."/>
            <person name="Hulsmann N."/>
            <person name="Schleicher M."/>
            <person name="Noegel A.A."/>
            <person name="Eichinger L."/>
            <person name="Gallinger C."/>
            <person name="Pawlowski J."/>
            <person name="Sierra R."/>
            <person name="Euteneuer U."/>
            <person name="Pillet L."/>
            <person name="Moustafa A."/>
            <person name="Platzer M."/>
            <person name="Groth M."/>
            <person name="Szafranski K."/>
            <person name="Schliwa M."/>
        </authorList>
    </citation>
    <scope>NUCLEOTIDE SEQUENCE [LARGE SCALE GENOMIC DNA]</scope>
</reference>
<dbReference type="Gene3D" id="2.60.40.150">
    <property type="entry name" value="C2 domain"/>
    <property type="match status" value="1"/>
</dbReference>
<feature type="domain" description="C2" evidence="3">
    <location>
        <begin position="1"/>
        <end position="146"/>
    </location>
</feature>
<feature type="region of interest" description="Disordered" evidence="2">
    <location>
        <begin position="551"/>
        <end position="579"/>
    </location>
</feature>
<dbReference type="AlphaFoldDB" id="X6NK54"/>
<protein>
    <submittedName>
        <fullName evidence="4">BRCT domain protein</fullName>
    </submittedName>
</protein>
<dbReference type="PANTHER" id="PTHR45615:SF80">
    <property type="entry name" value="GRIP DOMAIN-CONTAINING PROTEIN"/>
    <property type="match status" value="1"/>
</dbReference>
<dbReference type="Proteomes" id="UP000023152">
    <property type="component" value="Unassembled WGS sequence"/>
</dbReference>
<dbReference type="OMA" id="VETEVHC"/>
<evidence type="ECO:0000313" key="4">
    <source>
        <dbReference type="EMBL" id="ETO26109.1"/>
    </source>
</evidence>
<dbReference type="InterPro" id="IPR035892">
    <property type="entry name" value="C2_domain_sf"/>
</dbReference>
<dbReference type="Gene3D" id="1.20.5.1700">
    <property type="match status" value="1"/>
</dbReference>
<feature type="region of interest" description="Disordered" evidence="2">
    <location>
        <begin position="491"/>
        <end position="521"/>
    </location>
</feature>
<name>X6NK54_RETFI</name>
<feature type="compositionally biased region" description="Basic and acidic residues" evidence="2">
    <location>
        <begin position="565"/>
        <end position="579"/>
    </location>
</feature>
<evidence type="ECO:0000256" key="2">
    <source>
        <dbReference type="SAM" id="MobiDB-lite"/>
    </source>
</evidence>
<dbReference type="OrthoDB" id="270970at2759"/>
<comment type="caution">
    <text evidence="4">The sequence shown here is derived from an EMBL/GenBank/DDBJ whole genome shotgun (WGS) entry which is preliminary data.</text>
</comment>
<feature type="coiled-coil region" evidence="1">
    <location>
        <begin position="196"/>
        <end position="261"/>
    </location>
</feature>
<keyword evidence="5" id="KW-1185">Reference proteome</keyword>
<dbReference type="PROSITE" id="PS50004">
    <property type="entry name" value="C2"/>
    <property type="match status" value="1"/>
</dbReference>
<dbReference type="EMBL" id="ASPP01008082">
    <property type="protein sequence ID" value="ETO26109.1"/>
    <property type="molecule type" value="Genomic_DNA"/>
</dbReference>
<evidence type="ECO:0000313" key="5">
    <source>
        <dbReference type="Proteomes" id="UP000023152"/>
    </source>
</evidence>
<sequence>MAQQEHTHKADDFVQLYLLTVHLIKGANLPVGDLNKHKPKNEQTNKQKKGGTSDPFVVTKIFDDEWKTDVVERNINPQWNESKTFCFVNPPQRVEFRVQDKVRNETMQTKKQDTFTKDDLLGTSTFECSENFQEIYSAIEEQQKQNKTDVIEESKRRKEVSRTLALQNKDGEPCNGTIDVSITCEVLLPFAMETRLTELKQQYAVLNETLGKLHSDSQDLNNQLNEKKARFQQVETEVHCEQQLNEKIAKLEEENGTSKDKVAIIINFFFFFFFFFFKKKKVLCFVQYVAELEKERHQLNESINGMTASENDLNKGADALEHEKDQLNQRLQKAQANLAQLQEQLQAQATQQSQFQREKDQLQATINELKTVGQSLREELTQLQSQQNQLEAQKKELQSSNETNKKNIEYLETQLGSKTQEDQQLSALSASLTQEINQTQSEQDSILKELEIAKQQLADVTSQLKKQSNDRGNIQNENQNLKERLSQQINEKNRLRDENSQLQEENNSFKEKLSSAKGGNDTRLQELEGEINKLQLDLAKVRTENEQLRDKMQGLEEENTQLKTEVQKFEGYDSKEEDA</sequence>
<evidence type="ECO:0000256" key="1">
    <source>
        <dbReference type="SAM" id="Coils"/>
    </source>
</evidence>
<feature type="compositionally biased region" description="Basic and acidic residues" evidence="2">
    <location>
        <begin position="34"/>
        <end position="45"/>
    </location>
</feature>
<feature type="region of interest" description="Disordered" evidence="2">
    <location>
        <begin position="30"/>
        <end position="54"/>
    </location>
</feature>
<accession>X6NK54</accession>
<proteinExistence type="predicted"/>
<evidence type="ECO:0000259" key="3">
    <source>
        <dbReference type="PROSITE" id="PS50004"/>
    </source>
</evidence>
<keyword evidence="1" id="KW-0175">Coiled coil</keyword>
<dbReference type="SMART" id="SM00239">
    <property type="entry name" value="C2"/>
    <property type="match status" value="1"/>
</dbReference>